<proteinExistence type="predicted"/>
<dbReference type="Pfam" id="PF10651">
    <property type="entry name" value="BppU_N"/>
    <property type="match status" value="1"/>
</dbReference>
<dbReference type="EMBL" id="JAARZC010000005">
    <property type="protein sequence ID" value="MBC2250901.1"/>
    <property type="molecule type" value="Genomic_DNA"/>
</dbReference>
<evidence type="ECO:0000313" key="2">
    <source>
        <dbReference type="EMBL" id="MBC2250901.1"/>
    </source>
</evidence>
<feature type="domain" description="BppU N-terminal" evidence="1">
    <location>
        <begin position="16"/>
        <end position="155"/>
    </location>
</feature>
<organism evidence="2 3">
    <name type="scientific">Listeria cossartiae subsp. cayugensis</name>
    <dbReference type="NCBI Taxonomy" id="2713505"/>
    <lineage>
        <taxon>Bacteria</taxon>
        <taxon>Bacillati</taxon>
        <taxon>Bacillota</taxon>
        <taxon>Bacilli</taxon>
        <taxon>Bacillales</taxon>
        <taxon>Listeriaceae</taxon>
        <taxon>Listeria</taxon>
        <taxon>Listeria cossartiae</taxon>
    </lineage>
</organism>
<reference evidence="2 3" key="1">
    <citation type="submission" date="2020-03" db="EMBL/GenBank/DDBJ databases">
        <title>Soil Listeria distribution.</title>
        <authorList>
            <person name="Liao J."/>
            <person name="Wiedmann M."/>
        </authorList>
    </citation>
    <scope>NUCLEOTIDE SEQUENCE [LARGE SCALE GENOMIC DNA]</scope>
    <source>
        <strain evidence="2 3">FSL L7-0123</strain>
    </source>
</reference>
<evidence type="ECO:0000259" key="1">
    <source>
        <dbReference type="Pfam" id="PF10651"/>
    </source>
</evidence>
<sequence length="355" mass="40412">MATNEVIILSMSDTNYVGSLVIRRNDLDTPQKRFKCVQKDGTPFNFKDYTIVFEVRTPAGKIIRDYNSETHKAFTSEDAEDGSFTYTFSNALFNEVGDYQLAYFVFEKWDNKRESMLNRKSTQNFSFKIVEDAYQGSPKPSDSLADWLQLLEQYQSWRKQLEDIIFYDKESLLDELNELKTTADTLQAKFDDINPAQLTPLADFNDHKNNEDIHVTAVDKDSWNDKETTVASQEKADKALSDAKTYVDSKTTQTVWTGGYHMTAAHTVTPSIPLNKCKAWVIYWSKYSGGSAQDYYWCTQLVTKEVLGGHNFDIMMDGSAVHKYIYISNTQITGSNDNSVGTNGQAVMRKVVAIL</sequence>
<dbReference type="Proteomes" id="UP000559864">
    <property type="component" value="Unassembled WGS sequence"/>
</dbReference>
<dbReference type="AlphaFoldDB" id="A0A7X0ZEC8"/>
<protein>
    <submittedName>
        <fullName evidence="2">BppU family phage baseplate upper protein</fullName>
    </submittedName>
</protein>
<accession>A0A7X0ZEC8</accession>
<name>A0A7X0ZEC8_9LIST</name>
<evidence type="ECO:0000313" key="3">
    <source>
        <dbReference type="Proteomes" id="UP000559864"/>
    </source>
</evidence>
<gene>
    <name evidence="2" type="ORF">HCB49_12960</name>
</gene>
<dbReference type="InterPro" id="IPR018913">
    <property type="entry name" value="BppU_N"/>
</dbReference>
<dbReference type="Gene3D" id="2.60.40.3350">
    <property type="match status" value="1"/>
</dbReference>
<dbReference type="RefSeq" id="WP_185605186.1">
    <property type="nucleotide sequence ID" value="NZ_JAARZC010000005.1"/>
</dbReference>
<comment type="caution">
    <text evidence="2">The sequence shown here is derived from an EMBL/GenBank/DDBJ whole genome shotgun (WGS) entry which is preliminary data.</text>
</comment>